<keyword evidence="1" id="KW-1133">Transmembrane helix</keyword>
<dbReference type="HOGENOM" id="CLU_022010_1_0_10"/>
<keyword evidence="1" id="KW-0812">Transmembrane</keyword>
<dbReference type="RefSeq" id="WP_009136195.1">
    <property type="nucleotide sequence ID" value="NZ_JH594596.1"/>
</dbReference>
<dbReference type="GO" id="GO:0004713">
    <property type="term" value="F:protein tyrosine kinase activity"/>
    <property type="evidence" value="ECO:0007669"/>
    <property type="project" value="TreeGrafter"/>
</dbReference>
<dbReference type="eggNOG" id="COG3206">
    <property type="taxonomic scope" value="Bacteria"/>
</dbReference>
<reference evidence="2 3" key="1">
    <citation type="submission" date="2012-01" db="EMBL/GenBank/DDBJ databases">
        <title>The Genome Sequence of Odoribacter laneus YIT 12061.</title>
        <authorList>
            <consortium name="The Broad Institute Genome Sequencing Platform"/>
            <person name="Earl A."/>
            <person name="Ward D."/>
            <person name="Feldgarden M."/>
            <person name="Gevers D."/>
            <person name="Morotomi M."/>
            <person name="Young S.K."/>
            <person name="Zeng Q."/>
            <person name="Gargeya S."/>
            <person name="Fitzgerald M."/>
            <person name="Haas B."/>
            <person name="Abouelleil A."/>
            <person name="Alvarado L."/>
            <person name="Arachchi H.M."/>
            <person name="Berlin A."/>
            <person name="Chapman S.B."/>
            <person name="Gearin G."/>
            <person name="Goldberg J."/>
            <person name="Griggs A."/>
            <person name="Gujja S."/>
            <person name="Hansen M."/>
            <person name="Heiman D."/>
            <person name="Howarth C."/>
            <person name="Larimer J."/>
            <person name="Lui A."/>
            <person name="MacDonald P.J.P."/>
            <person name="McCowen C."/>
            <person name="Montmayeur A."/>
            <person name="Murphy C."/>
            <person name="Neiman D."/>
            <person name="Pearson M."/>
            <person name="Priest M."/>
            <person name="Roberts A."/>
            <person name="Saif S."/>
            <person name="Shea T."/>
            <person name="Sisk P."/>
            <person name="Stolte C."/>
            <person name="Sykes S."/>
            <person name="Wortman J."/>
            <person name="Nusbaum C."/>
            <person name="Birren B."/>
        </authorList>
    </citation>
    <scope>NUCLEOTIDE SEQUENCE [LARGE SCALE GENOMIC DNA]</scope>
    <source>
        <strain evidence="2 3">YIT 12061</strain>
    </source>
</reference>
<evidence type="ECO:0000256" key="1">
    <source>
        <dbReference type="SAM" id="Phobius"/>
    </source>
</evidence>
<dbReference type="PATRIC" id="fig|742817.3.peg.1109"/>
<proteinExistence type="predicted"/>
<feature type="transmembrane region" description="Helical" evidence="1">
    <location>
        <begin position="12"/>
        <end position="31"/>
    </location>
</feature>
<evidence type="ECO:0000313" key="2">
    <source>
        <dbReference type="EMBL" id="EHP48902.1"/>
    </source>
</evidence>
<gene>
    <name evidence="2" type="ORF">HMPREF9449_01047</name>
</gene>
<dbReference type="AlphaFoldDB" id="H1DFL1"/>
<dbReference type="InterPro" id="IPR050445">
    <property type="entry name" value="Bact_polysacc_biosynth/exp"/>
</dbReference>
<dbReference type="GO" id="GO:0005886">
    <property type="term" value="C:plasma membrane"/>
    <property type="evidence" value="ECO:0007669"/>
    <property type="project" value="TreeGrafter"/>
</dbReference>
<evidence type="ECO:0008006" key="4">
    <source>
        <dbReference type="Google" id="ProtNLM"/>
    </source>
</evidence>
<organism evidence="2 3">
    <name type="scientific">Odoribacter laneus YIT 12061</name>
    <dbReference type="NCBI Taxonomy" id="742817"/>
    <lineage>
        <taxon>Bacteria</taxon>
        <taxon>Pseudomonadati</taxon>
        <taxon>Bacteroidota</taxon>
        <taxon>Bacteroidia</taxon>
        <taxon>Bacteroidales</taxon>
        <taxon>Odoribacteraceae</taxon>
        <taxon>Odoribacter</taxon>
    </lineage>
</organism>
<protein>
    <recommendedName>
        <fullName evidence="4">Exopolysaccharide biosynthesis protein</fullName>
    </recommendedName>
</protein>
<name>H1DFL1_9BACT</name>
<evidence type="ECO:0000313" key="3">
    <source>
        <dbReference type="Proteomes" id="UP000004892"/>
    </source>
</evidence>
<dbReference type="Proteomes" id="UP000004892">
    <property type="component" value="Unassembled WGS sequence"/>
</dbReference>
<feature type="transmembrane region" description="Helical" evidence="1">
    <location>
        <begin position="479"/>
        <end position="501"/>
    </location>
</feature>
<keyword evidence="1" id="KW-0472">Membrane</keyword>
<dbReference type="PANTHER" id="PTHR32309">
    <property type="entry name" value="TYROSINE-PROTEIN KINASE"/>
    <property type="match status" value="1"/>
</dbReference>
<dbReference type="STRING" id="742817.HMPREF9449_01047"/>
<dbReference type="PANTHER" id="PTHR32309:SF13">
    <property type="entry name" value="FERRIC ENTEROBACTIN TRANSPORT PROTEIN FEPE"/>
    <property type="match status" value="1"/>
</dbReference>
<dbReference type="EMBL" id="ADMC01000016">
    <property type="protein sequence ID" value="EHP48902.1"/>
    <property type="molecule type" value="Genomic_DNA"/>
</dbReference>
<dbReference type="GeneID" id="98068637"/>
<accession>H1DFL1</accession>
<sequence length="728" mass="85056">MNYITYFIKFFYRIRYWLLFTPFIVALLVFWKTQHMPEQYTTNCSVYTGIITGVSILSESGINTTSYTQSSMMENLLNIITADQTLKQVSLRLYARIMVYGNPEKDNTYVKASNYRRLYNHGKSIHHLIDKSSSNDSINEQRTYENLIAYETNDKSNYVYGIYQWNLPYVNRESLQKIQVERIGKSDIIELTYTTDDPGITYQTVKILVDEFIKQYQELRFGETNNVIAYFRAELNRIGKELEKSENSLTKYRVENQVINYAEETRSVAALNRDYELQYWESLNTYMVADSLIHELEKRMKLNTEIIQNNNSFILYNNKISEINEKLAVARYYSQIVLPQQTIDSLNRELEANKKALSESLQKMGYLKHSKEGIANSSIIEEWLTQILAFKKAEAELKVLSKRKVEMDKKYVHFAPIGSTLTRKERNVNINERRYMAILDALNAAILRQKNLQMTSSTLKPMNDPYYPLKPTIHPRKKLIIGAYLATLLFTIFFFLIIEVLDRTLRYVFKAEQITGSRVLGVFTRPLNLRARRFNQTYTEMSARTLCNYAITYFKPNQNNIINLISNQSGEGKNYVMQQLAKQFTAQGMEVTQLSWHEEHQADAQSFIQVLDIEKLEGTTSSRQKDNVFLVEYPSLKDAALTSNILQGANLNLQIIDSRRTWKNTDQQLFERTREMCGNTPFFIVLNYTNRDAAEEINGLMPPYTFFRKLFYRISQLGLTAKEQHLNV</sequence>
<keyword evidence="3" id="KW-1185">Reference proteome</keyword>
<comment type="caution">
    <text evidence="2">The sequence shown here is derived from an EMBL/GenBank/DDBJ whole genome shotgun (WGS) entry which is preliminary data.</text>
</comment>